<evidence type="ECO:0000256" key="4">
    <source>
        <dbReference type="ARBA" id="ARBA00022989"/>
    </source>
</evidence>
<feature type="transmembrane region" description="Helical" evidence="6">
    <location>
        <begin position="58"/>
        <end position="80"/>
    </location>
</feature>
<evidence type="ECO:0000256" key="2">
    <source>
        <dbReference type="ARBA" id="ARBA00007362"/>
    </source>
</evidence>
<name>A0ABS3CSS3_9ALTE</name>
<dbReference type="PANTHER" id="PTHR32322">
    <property type="entry name" value="INNER MEMBRANE TRANSPORTER"/>
    <property type="match status" value="1"/>
</dbReference>
<dbReference type="Proteomes" id="UP000663992">
    <property type="component" value="Unassembled WGS sequence"/>
</dbReference>
<keyword evidence="9" id="KW-1185">Reference proteome</keyword>
<evidence type="ECO:0000259" key="7">
    <source>
        <dbReference type="Pfam" id="PF00892"/>
    </source>
</evidence>
<organism evidence="8 9">
    <name type="scientific">Bowmanella yangjiangensis</name>
    <dbReference type="NCBI Taxonomy" id="2811230"/>
    <lineage>
        <taxon>Bacteria</taxon>
        <taxon>Pseudomonadati</taxon>
        <taxon>Pseudomonadota</taxon>
        <taxon>Gammaproteobacteria</taxon>
        <taxon>Alteromonadales</taxon>
        <taxon>Alteromonadaceae</taxon>
        <taxon>Bowmanella</taxon>
    </lineage>
</organism>
<comment type="subcellular location">
    <subcellularLocation>
        <location evidence="1">Membrane</location>
        <topology evidence="1">Multi-pass membrane protein</topology>
    </subcellularLocation>
</comment>
<feature type="transmembrane region" description="Helical" evidence="6">
    <location>
        <begin position="35"/>
        <end position="51"/>
    </location>
</feature>
<comment type="caution">
    <text evidence="8">The sequence shown here is derived from an EMBL/GenBank/DDBJ whole genome shotgun (WGS) entry which is preliminary data.</text>
</comment>
<evidence type="ECO:0000256" key="6">
    <source>
        <dbReference type="SAM" id="Phobius"/>
    </source>
</evidence>
<feature type="transmembrane region" description="Helical" evidence="6">
    <location>
        <begin position="213"/>
        <end position="235"/>
    </location>
</feature>
<evidence type="ECO:0000313" key="8">
    <source>
        <dbReference type="EMBL" id="MBN7820167.1"/>
    </source>
</evidence>
<keyword evidence="3 6" id="KW-0812">Transmembrane</keyword>
<sequence length="309" mass="34613">MKNLFLYVTTVLIWGSTWLAIEFQLGVVPPEVSLVYRFGLAAILMWGYCWYRKLPMQFGLVQHGFFMLLALCNFGFNYLVLYWAQAYLTSALASIAFSTMLLMNILNTRLFFGQPIAGRIYLGALIGIAGIVLLFWPDLQQLDLSNKVLVGLLMALAGTLIASFGNMVSVRNSRRQVGVLQGNAWGMLYGTLVLAVVSVLTGASFSFDFRAPYIISLLYLAIFGTVVAFACYFVLLKNIGPQKASYVIVLFPLVAVALSSWFEDFHWNQFTLWGFLLVLCGNALVLTPYAKIRSWMTSSPLFMQRKVSQ</sequence>
<feature type="transmembrane region" description="Helical" evidence="6">
    <location>
        <begin position="244"/>
        <end position="262"/>
    </location>
</feature>
<evidence type="ECO:0000313" key="9">
    <source>
        <dbReference type="Proteomes" id="UP000663992"/>
    </source>
</evidence>
<dbReference type="InterPro" id="IPR050638">
    <property type="entry name" value="AA-Vitamin_Transporters"/>
</dbReference>
<feature type="transmembrane region" description="Helical" evidence="6">
    <location>
        <begin position="268"/>
        <end position="290"/>
    </location>
</feature>
<reference evidence="8 9" key="1">
    <citation type="submission" date="2021-03" db="EMBL/GenBank/DDBJ databases">
        <title>novel species isolated from a fishpond in China.</title>
        <authorList>
            <person name="Lu H."/>
            <person name="Cai Z."/>
        </authorList>
    </citation>
    <scope>NUCLEOTIDE SEQUENCE [LARGE SCALE GENOMIC DNA]</scope>
    <source>
        <strain evidence="8 9">Y57</strain>
    </source>
</reference>
<dbReference type="PANTHER" id="PTHR32322:SF2">
    <property type="entry name" value="EAMA DOMAIN-CONTAINING PROTEIN"/>
    <property type="match status" value="1"/>
</dbReference>
<evidence type="ECO:0000256" key="3">
    <source>
        <dbReference type="ARBA" id="ARBA00022692"/>
    </source>
</evidence>
<gene>
    <name evidence="8" type="ORF">J0A65_09845</name>
</gene>
<dbReference type="InterPro" id="IPR037185">
    <property type="entry name" value="EmrE-like"/>
</dbReference>
<dbReference type="InterPro" id="IPR000620">
    <property type="entry name" value="EamA_dom"/>
</dbReference>
<feature type="transmembrane region" description="Helical" evidence="6">
    <location>
        <begin position="148"/>
        <end position="168"/>
    </location>
</feature>
<dbReference type="Pfam" id="PF00892">
    <property type="entry name" value="EamA"/>
    <property type="match status" value="2"/>
</dbReference>
<dbReference type="SUPFAM" id="SSF103481">
    <property type="entry name" value="Multidrug resistance efflux transporter EmrE"/>
    <property type="match status" value="2"/>
</dbReference>
<evidence type="ECO:0000256" key="5">
    <source>
        <dbReference type="ARBA" id="ARBA00023136"/>
    </source>
</evidence>
<dbReference type="RefSeq" id="WP_206594000.1">
    <property type="nucleotide sequence ID" value="NZ_JAFKCS010000007.1"/>
</dbReference>
<protein>
    <submittedName>
        <fullName evidence="8">EamA family transporter</fullName>
    </submittedName>
</protein>
<evidence type="ECO:0000256" key="1">
    <source>
        <dbReference type="ARBA" id="ARBA00004141"/>
    </source>
</evidence>
<feature type="domain" description="EamA" evidence="7">
    <location>
        <begin position="4"/>
        <end position="135"/>
    </location>
</feature>
<feature type="domain" description="EamA" evidence="7">
    <location>
        <begin position="150"/>
        <end position="286"/>
    </location>
</feature>
<comment type="similarity">
    <text evidence="2">Belongs to the EamA transporter family.</text>
</comment>
<proteinExistence type="inferred from homology"/>
<feature type="transmembrane region" description="Helical" evidence="6">
    <location>
        <begin position="86"/>
        <end position="106"/>
    </location>
</feature>
<feature type="transmembrane region" description="Helical" evidence="6">
    <location>
        <begin position="118"/>
        <end position="136"/>
    </location>
</feature>
<feature type="transmembrane region" description="Helical" evidence="6">
    <location>
        <begin position="188"/>
        <end position="207"/>
    </location>
</feature>
<dbReference type="EMBL" id="JAFKCS010000007">
    <property type="protein sequence ID" value="MBN7820167.1"/>
    <property type="molecule type" value="Genomic_DNA"/>
</dbReference>
<accession>A0ABS3CSS3</accession>
<keyword evidence="4 6" id="KW-1133">Transmembrane helix</keyword>
<keyword evidence="5 6" id="KW-0472">Membrane</keyword>